<gene>
    <name evidence="2" type="ORF">TGAMA5MH_01957</name>
</gene>
<proteinExistence type="predicted"/>
<feature type="transmembrane region" description="Helical" evidence="1">
    <location>
        <begin position="19"/>
        <end position="42"/>
    </location>
</feature>
<sequence length="93" mass="10597">MRLQEEFHYSVMVPFNRKMNWICVLYASGALNELIIWLEIFVKELPHRLRTATDSSKMKRNAPFGVNTQGSNMALGAQEDINYVNTTGFGGEV</sequence>
<organism evidence="2 3">
    <name type="scientific">Trichoderma gamsii</name>
    <dbReference type="NCBI Taxonomy" id="398673"/>
    <lineage>
        <taxon>Eukaryota</taxon>
        <taxon>Fungi</taxon>
        <taxon>Dikarya</taxon>
        <taxon>Ascomycota</taxon>
        <taxon>Pezizomycotina</taxon>
        <taxon>Sordariomycetes</taxon>
        <taxon>Hypocreomycetidae</taxon>
        <taxon>Hypocreales</taxon>
        <taxon>Hypocreaceae</taxon>
        <taxon>Trichoderma</taxon>
    </lineage>
</organism>
<keyword evidence="1" id="KW-0812">Transmembrane</keyword>
<keyword evidence="1" id="KW-1133">Transmembrane helix</keyword>
<evidence type="ECO:0000313" key="2">
    <source>
        <dbReference type="EMBL" id="PNP46499.1"/>
    </source>
</evidence>
<comment type="caution">
    <text evidence="2">The sequence shown here is derived from an EMBL/GenBank/DDBJ whole genome shotgun (WGS) entry which is preliminary data.</text>
</comment>
<keyword evidence="1" id="KW-0472">Membrane</keyword>
<evidence type="ECO:0000256" key="1">
    <source>
        <dbReference type="SAM" id="Phobius"/>
    </source>
</evidence>
<name>A0A2K0TLU4_9HYPO</name>
<accession>A0A2K0TLU4</accession>
<dbReference type="Proteomes" id="UP000236546">
    <property type="component" value="Unassembled WGS sequence"/>
</dbReference>
<dbReference type="EMBL" id="MTYH01000015">
    <property type="protein sequence ID" value="PNP46499.1"/>
    <property type="molecule type" value="Genomic_DNA"/>
</dbReference>
<dbReference type="AlphaFoldDB" id="A0A2K0TLU4"/>
<evidence type="ECO:0000313" key="3">
    <source>
        <dbReference type="Proteomes" id="UP000236546"/>
    </source>
</evidence>
<protein>
    <submittedName>
        <fullName evidence="2">Uncharacterized protein</fullName>
    </submittedName>
</protein>
<reference evidence="2 3" key="1">
    <citation type="submission" date="2017-02" db="EMBL/GenBank/DDBJ databases">
        <title>Genomes of Trichoderma spp. with biocontrol activity.</title>
        <authorList>
            <person name="Gardiner D."/>
            <person name="Kazan K."/>
            <person name="Vos C."/>
            <person name="Harvey P."/>
        </authorList>
    </citation>
    <scope>NUCLEOTIDE SEQUENCE [LARGE SCALE GENOMIC DNA]</scope>
    <source>
        <strain evidence="2 3">A5MH</strain>
    </source>
</reference>